<evidence type="ECO:0000256" key="1">
    <source>
        <dbReference type="SAM" id="MobiDB-lite"/>
    </source>
</evidence>
<evidence type="ECO:0000313" key="2">
    <source>
        <dbReference type="EMBL" id="PIC15289.1"/>
    </source>
</evidence>
<dbReference type="AlphaFoldDB" id="A0A2G5SK53"/>
<dbReference type="EMBL" id="PDUG01000006">
    <property type="protein sequence ID" value="PIC15289.1"/>
    <property type="molecule type" value="Genomic_DNA"/>
</dbReference>
<feature type="compositionally biased region" description="Basic and acidic residues" evidence="1">
    <location>
        <begin position="30"/>
        <end position="41"/>
    </location>
</feature>
<feature type="region of interest" description="Disordered" evidence="1">
    <location>
        <begin position="1"/>
        <end position="41"/>
    </location>
</feature>
<evidence type="ECO:0000313" key="3">
    <source>
        <dbReference type="Proteomes" id="UP000230233"/>
    </source>
</evidence>
<reference evidence="3" key="1">
    <citation type="submission" date="2017-10" db="EMBL/GenBank/DDBJ databases">
        <title>Rapid genome shrinkage in a self-fertile nematode reveals novel sperm competition proteins.</title>
        <authorList>
            <person name="Yin D."/>
            <person name="Schwarz E.M."/>
            <person name="Thomas C.G."/>
            <person name="Felde R.L."/>
            <person name="Korf I.F."/>
            <person name="Cutter A.D."/>
            <person name="Schartner C.M."/>
            <person name="Ralston E.J."/>
            <person name="Meyer B.J."/>
            <person name="Haag E.S."/>
        </authorList>
    </citation>
    <scope>NUCLEOTIDE SEQUENCE [LARGE SCALE GENOMIC DNA]</scope>
    <source>
        <strain evidence="3">JU1422</strain>
    </source>
</reference>
<name>A0A2G5SK53_9PELO</name>
<accession>A0A2G5SK53</accession>
<proteinExistence type="predicted"/>
<dbReference type="Proteomes" id="UP000230233">
    <property type="component" value="Chromosome X"/>
</dbReference>
<gene>
    <name evidence="2" type="primary">Cnig_chr_X.g22326</name>
    <name evidence="2" type="ORF">B9Z55_022326</name>
</gene>
<comment type="caution">
    <text evidence="2">The sequence shown here is derived from an EMBL/GenBank/DDBJ whole genome shotgun (WGS) entry which is preliminary data.</text>
</comment>
<protein>
    <submittedName>
        <fullName evidence="2">Uncharacterized protein</fullName>
    </submittedName>
</protein>
<organism evidence="2 3">
    <name type="scientific">Caenorhabditis nigoni</name>
    <dbReference type="NCBI Taxonomy" id="1611254"/>
    <lineage>
        <taxon>Eukaryota</taxon>
        <taxon>Metazoa</taxon>
        <taxon>Ecdysozoa</taxon>
        <taxon>Nematoda</taxon>
        <taxon>Chromadorea</taxon>
        <taxon>Rhabditida</taxon>
        <taxon>Rhabditina</taxon>
        <taxon>Rhabditomorpha</taxon>
        <taxon>Rhabditoidea</taxon>
        <taxon>Rhabditidae</taxon>
        <taxon>Peloderinae</taxon>
        <taxon>Caenorhabditis</taxon>
    </lineage>
</organism>
<feature type="compositionally biased region" description="Basic and acidic residues" evidence="1">
    <location>
        <begin position="9"/>
        <end position="23"/>
    </location>
</feature>
<sequence>MAHKSRSFQRGDRAFRRDEDSRKMSRSRQKKEIPRKSEKDQVQCFRDANIAETSRCVDEMKEKAEILDSFRIKIEFYAMNSTIPSINDSTIVEKALKRVDNDTPK</sequence>
<keyword evidence="3" id="KW-1185">Reference proteome</keyword>